<gene>
    <name evidence="2" type="ORF">AVDCRST_MAG20-1808</name>
</gene>
<feature type="non-terminal residue" evidence="2">
    <location>
        <position position="1"/>
    </location>
</feature>
<feature type="non-terminal residue" evidence="2">
    <location>
        <position position="65"/>
    </location>
</feature>
<proteinExistence type="predicted"/>
<accession>A0A6J4I6F3</accession>
<evidence type="ECO:0000313" key="2">
    <source>
        <dbReference type="EMBL" id="CAA9243614.1"/>
    </source>
</evidence>
<dbReference type="AlphaFoldDB" id="A0A6J4I6F3"/>
<organism evidence="2">
    <name type="scientific">uncultured Acidimicrobiales bacterium</name>
    <dbReference type="NCBI Taxonomy" id="310071"/>
    <lineage>
        <taxon>Bacteria</taxon>
        <taxon>Bacillati</taxon>
        <taxon>Actinomycetota</taxon>
        <taxon>Acidimicrobiia</taxon>
        <taxon>Acidimicrobiales</taxon>
        <taxon>environmental samples</taxon>
    </lineage>
</organism>
<feature type="compositionally biased region" description="Low complexity" evidence="1">
    <location>
        <begin position="32"/>
        <end position="51"/>
    </location>
</feature>
<protein>
    <submittedName>
        <fullName evidence="2">Uncharacterized protein</fullName>
    </submittedName>
</protein>
<name>A0A6J4I6F3_9ACTN</name>
<reference evidence="2" key="1">
    <citation type="submission" date="2020-02" db="EMBL/GenBank/DDBJ databases">
        <authorList>
            <person name="Meier V. D."/>
        </authorList>
    </citation>
    <scope>NUCLEOTIDE SEQUENCE</scope>
    <source>
        <strain evidence="2">AVDCRST_MAG20</strain>
    </source>
</reference>
<dbReference type="EMBL" id="CADCSY010000083">
    <property type="protein sequence ID" value="CAA9243614.1"/>
    <property type="molecule type" value="Genomic_DNA"/>
</dbReference>
<evidence type="ECO:0000256" key="1">
    <source>
        <dbReference type="SAM" id="MobiDB-lite"/>
    </source>
</evidence>
<feature type="region of interest" description="Disordered" evidence="1">
    <location>
        <begin position="1"/>
        <end position="65"/>
    </location>
</feature>
<feature type="compositionally biased region" description="Basic residues" evidence="1">
    <location>
        <begin position="11"/>
        <end position="31"/>
    </location>
</feature>
<sequence>WGCCGWPPRPASRRRSGSRPASRRTRRRRRSSSPSSPTRARAATPDQAPLPDRGRAPGGPAAAAP</sequence>